<feature type="compositionally biased region" description="Basic and acidic residues" evidence="1">
    <location>
        <begin position="94"/>
        <end position="104"/>
    </location>
</feature>
<reference evidence="2 3" key="1">
    <citation type="submission" date="2017-11" db="EMBL/GenBank/DDBJ databases">
        <title>Draft genome sequence of Mitsuaria sp. HWN-4.</title>
        <authorList>
            <person name="Gundlapally S.R."/>
        </authorList>
    </citation>
    <scope>NUCLEOTIDE SEQUENCE [LARGE SCALE GENOMIC DNA]</scope>
    <source>
        <strain evidence="2 3">HWN-4</strain>
    </source>
</reference>
<evidence type="ECO:0000313" key="2">
    <source>
        <dbReference type="EMBL" id="PIM54302.1"/>
    </source>
</evidence>
<evidence type="ECO:0000256" key="1">
    <source>
        <dbReference type="SAM" id="MobiDB-lite"/>
    </source>
</evidence>
<name>A0A2G9CD87_9BURK</name>
<sequence>MTDPVVAQTQADLEAATLKANIAEQLKKEAEARKAAAVADADAKAAKAKSEIDAAKAKADADKAAADASKAAADADKARADAAATAAKAANDLAKGKADTDKAQADAEKARFDAVKAGLPTPPDPTKYKIDKPAAPTLSATVAKLTFNQAKSLSSTIAASVAETLAPFVVQPGSTVKGPDTTELKKVALLADDGKGRTLLALSTATKEALVGVDARVKETMLDLKAKKTNQPAPAFGPGALLMIGSLLENVVSYATILRTQYGFATVSVTSNAEAALQALVQGDLARWEVRVVDTDALLPLPPNSSDLGAKLKALRATISAAHVEARDTARLVKQTRENVPAGETEAAKKARMAFADEVERKATELEQTVDEAEKFVAALLVTDVQGNTPFDAAQRGEALADTLTKVQRKLTFTLKVITSDADTVATDRLFAGFKVFAGNTTVARWKLTNSDGVVAGAGAEMLSSAPARITLTGE</sequence>
<evidence type="ECO:0000313" key="3">
    <source>
        <dbReference type="Proteomes" id="UP000231501"/>
    </source>
</evidence>
<accession>A0A2G9CD87</accession>
<comment type="caution">
    <text evidence="2">The sequence shown here is derived from an EMBL/GenBank/DDBJ whole genome shotgun (WGS) entry which is preliminary data.</text>
</comment>
<dbReference type="AlphaFoldDB" id="A0A2G9CD87"/>
<gene>
    <name evidence="2" type="ORF">CS062_05185</name>
</gene>
<proteinExistence type="predicted"/>
<feature type="region of interest" description="Disordered" evidence="1">
    <location>
        <begin position="49"/>
        <end position="104"/>
    </location>
</feature>
<feature type="compositionally biased region" description="Basic and acidic residues" evidence="1">
    <location>
        <begin position="49"/>
        <end position="65"/>
    </location>
</feature>
<organism evidence="2 3">
    <name type="scientific">Roseateles chitinivorans</name>
    <dbReference type="NCBI Taxonomy" id="2917965"/>
    <lineage>
        <taxon>Bacteria</taxon>
        <taxon>Pseudomonadati</taxon>
        <taxon>Pseudomonadota</taxon>
        <taxon>Betaproteobacteria</taxon>
        <taxon>Burkholderiales</taxon>
        <taxon>Sphaerotilaceae</taxon>
        <taxon>Roseateles</taxon>
    </lineage>
</organism>
<keyword evidence="3" id="KW-1185">Reference proteome</keyword>
<dbReference type="Proteomes" id="UP000231501">
    <property type="component" value="Unassembled WGS sequence"/>
</dbReference>
<dbReference type="EMBL" id="PEOG01000011">
    <property type="protein sequence ID" value="PIM54302.1"/>
    <property type="molecule type" value="Genomic_DNA"/>
</dbReference>
<feature type="compositionally biased region" description="Low complexity" evidence="1">
    <location>
        <begin position="81"/>
        <end position="93"/>
    </location>
</feature>
<protein>
    <submittedName>
        <fullName evidence="2">Uncharacterized protein</fullName>
    </submittedName>
</protein>